<dbReference type="PANTHER" id="PTHR34390">
    <property type="entry name" value="UPF0442 PROTEIN YJJB-RELATED"/>
    <property type="match status" value="1"/>
</dbReference>
<sequence length="156" mass="16586">MMELLITLLDDAFFSAIPAIGFAMLFNVPKKALAYCGAAAAIAHSLRTLLISFGMSVELGSFLVSVLVGVLAFHWAKKKLVPEQVFTVAAIIPMIPGKFAFATMVGLVQLNIDGAVSPWLLGDVIDNGLKTLFILGALSVGLAIPQLFLERSKPVV</sequence>
<evidence type="ECO:0000256" key="6">
    <source>
        <dbReference type="ARBA" id="ARBA00023136"/>
    </source>
</evidence>
<name>A0ABW4XNC2_9GAMM</name>
<organism evidence="10 11">
    <name type="scientific">Corallincola platygyrae</name>
    <dbReference type="NCBI Taxonomy" id="1193278"/>
    <lineage>
        <taxon>Bacteria</taxon>
        <taxon>Pseudomonadati</taxon>
        <taxon>Pseudomonadota</taxon>
        <taxon>Gammaproteobacteria</taxon>
        <taxon>Alteromonadales</taxon>
        <taxon>Psychromonadaceae</taxon>
        <taxon>Corallincola</taxon>
    </lineage>
</organism>
<dbReference type="Proteomes" id="UP001597380">
    <property type="component" value="Unassembled WGS sequence"/>
</dbReference>
<dbReference type="EMBL" id="JBHUHT010000012">
    <property type="protein sequence ID" value="MFD2096295.1"/>
    <property type="molecule type" value="Genomic_DNA"/>
</dbReference>
<evidence type="ECO:0000313" key="11">
    <source>
        <dbReference type="Proteomes" id="UP001597380"/>
    </source>
</evidence>
<keyword evidence="3" id="KW-0997">Cell inner membrane</keyword>
<dbReference type="RefSeq" id="WP_345339325.1">
    <property type="nucleotide sequence ID" value="NZ_BAABLI010000008.1"/>
</dbReference>
<dbReference type="InterPro" id="IPR050539">
    <property type="entry name" value="ThrE_Dicarb/AminoAcid_Exp"/>
</dbReference>
<evidence type="ECO:0000256" key="4">
    <source>
        <dbReference type="ARBA" id="ARBA00022692"/>
    </source>
</evidence>
<dbReference type="InterPro" id="IPR024528">
    <property type="entry name" value="ThrE_2"/>
</dbReference>
<evidence type="ECO:0000256" key="3">
    <source>
        <dbReference type="ARBA" id="ARBA00022519"/>
    </source>
</evidence>
<keyword evidence="5 8" id="KW-1133">Transmembrane helix</keyword>
<accession>A0ABW4XNC2</accession>
<protein>
    <submittedName>
        <fullName evidence="10">Threonine/serine exporter family protein</fullName>
    </submittedName>
</protein>
<proteinExistence type="inferred from homology"/>
<evidence type="ECO:0000259" key="9">
    <source>
        <dbReference type="Pfam" id="PF12821"/>
    </source>
</evidence>
<keyword evidence="4 8" id="KW-0812">Transmembrane</keyword>
<gene>
    <name evidence="10" type="ORF">ACFSJ3_09900</name>
</gene>
<evidence type="ECO:0000256" key="5">
    <source>
        <dbReference type="ARBA" id="ARBA00022989"/>
    </source>
</evidence>
<feature type="transmembrane region" description="Helical" evidence="8">
    <location>
        <begin position="6"/>
        <end position="26"/>
    </location>
</feature>
<feature type="transmembrane region" description="Helical" evidence="8">
    <location>
        <begin position="88"/>
        <end position="112"/>
    </location>
</feature>
<evidence type="ECO:0000256" key="8">
    <source>
        <dbReference type="SAM" id="Phobius"/>
    </source>
</evidence>
<feature type="transmembrane region" description="Helical" evidence="8">
    <location>
        <begin position="59"/>
        <end position="76"/>
    </location>
</feature>
<feature type="domain" description="Threonine/Serine exporter ThrE" evidence="9">
    <location>
        <begin position="12"/>
        <end position="147"/>
    </location>
</feature>
<keyword evidence="6 8" id="KW-0472">Membrane</keyword>
<comment type="caution">
    <text evidence="10">The sequence shown here is derived from an EMBL/GenBank/DDBJ whole genome shotgun (WGS) entry which is preliminary data.</text>
</comment>
<evidence type="ECO:0000256" key="7">
    <source>
        <dbReference type="ARBA" id="ARBA00034125"/>
    </source>
</evidence>
<evidence type="ECO:0000256" key="1">
    <source>
        <dbReference type="ARBA" id="ARBA00004651"/>
    </source>
</evidence>
<dbReference type="Pfam" id="PF12821">
    <property type="entry name" value="ThrE_2"/>
    <property type="match status" value="1"/>
</dbReference>
<evidence type="ECO:0000256" key="2">
    <source>
        <dbReference type="ARBA" id="ARBA00022475"/>
    </source>
</evidence>
<feature type="transmembrane region" description="Helical" evidence="8">
    <location>
        <begin position="132"/>
        <end position="149"/>
    </location>
</feature>
<dbReference type="PANTHER" id="PTHR34390:SF1">
    <property type="entry name" value="SUCCINATE TRANSPORTER SUBUNIT YJJB-RELATED"/>
    <property type="match status" value="1"/>
</dbReference>
<keyword evidence="2" id="KW-1003">Cell membrane</keyword>
<comment type="subcellular location">
    <subcellularLocation>
        <location evidence="1">Cell membrane</location>
        <topology evidence="1">Multi-pass membrane protein</topology>
    </subcellularLocation>
</comment>
<comment type="similarity">
    <text evidence="7">Belongs to the ThrE exporter (TC 2.A.79) family.</text>
</comment>
<reference evidence="11" key="1">
    <citation type="journal article" date="2019" name="Int. J. Syst. Evol. Microbiol.">
        <title>The Global Catalogue of Microorganisms (GCM) 10K type strain sequencing project: providing services to taxonomists for standard genome sequencing and annotation.</title>
        <authorList>
            <consortium name="The Broad Institute Genomics Platform"/>
            <consortium name="The Broad Institute Genome Sequencing Center for Infectious Disease"/>
            <person name="Wu L."/>
            <person name="Ma J."/>
        </authorList>
    </citation>
    <scope>NUCLEOTIDE SEQUENCE [LARGE SCALE GENOMIC DNA]</scope>
    <source>
        <strain evidence="11">CGMCC 1.10992</strain>
    </source>
</reference>
<evidence type="ECO:0000313" key="10">
    <source>
        <dbReference type="EMBL" id="MFD2096295.1"/>
    </source>
</evidence>
<keyword evidence="11" id="KW-1185">Reference proteome</keyword>